<dbReference type="PRINTS" id="PR00756">
    <property type="entry name" value="ALADIPTASE"/>
</dbReference>
<keyword evidence="16" id="KW-1133">Transmembrane helix</keyword>
<evidence type="ECO:0000256" key="5">
    <source>
        <dbReference type="ARBA" id="ARBA00012564"/>
    </source>
</evidence>
<dbReference type="GO" id="GO:0098552">
    <property type="term" value="C:side of membrane"/>
    <property type="evidence" value="ECO:0007669"/>
    <property type="project" value="UniProtKB-KW"/>
</dbReference>
<feature type="compositionally biased region" description="Polar residues" evidence="24">
    <location>
        <begin position="1151"/>
        <end position="1178"/>
    </location>
</feature>
<gene>
    <name evidence="28" type="ORF">O3P69_001308</name>
</gene>
<dbReference type="Pfam" id="PF17900">
    <property type="entry name" value="Peptidase_M1_N"/>
    <property type="match status" value="1"/>
</dbReference>
<comment type="cofactor">
    <cofactor evidence="22">
        <name>Zn(2+)</name>
        <dbReference type="ChEBI" id="CHEBI:29105"/>
    </cofactor>
    <text evidence="22">Binds 1 zinc ion per subunit.</text>
</comment>
<dbReference type="GO" id="GO:0043171">
    <property type="term" value="P:peptide catabolic process"/>
    <property type="evidence" value="ECO:0007669"/>
    <property type="project" value="TreeGrafter"/>
</dbReference>
<dbReference type="GO" id="GO:0006508">
    <property type="term" value="P:proteolysis"/>
    <property type="evidence" value="ECO:0007669"/>
    <property type="project" value="UniProtKB-KW"/>
</dbReference>
<evidence type="ECO:0000256" key="19">
    <source>
        <dbReference type="ARBA" id="ARBA00023157"/>
    </source>
</evidence>
<dbReference type="FunFam" id="1.25.50.20:FF:000001">
    <property type="entry name" value="Aminopeptidase"/>
    <property type="match status" value="1"/>
</dbReference>
<proteinExistence type="inferred from homology"/>
<dbReference type="PANTHER" id="PTHR11533:SF294">
    <property type="entry name" value="THYROTROPIN-RELEASING HORMONE-DEGRADING ECTOENZYME"/>
    <property type="match status" value="1"/>
</dbReference>
<keyword evidence="10" id="KW-0812">Transmembrane</keyword>
<dbReference type="CDD" id="cd09601">
    <property type="entry name" value="M1_APN-Q_like"/>
    <property type="match status" value="1"/>
</dbReference>
<dbReference type="GO" id="GO:0005886">
    <property type="term" value="C:plasma membrane"/>
    <property type="evidence" value="ECO:0007669"/>
    <property type="project" value="UniProtKB-SubCell"/>
</dbReference>
<keyword evidence="9" id="KW-0645">Protease</keyword>
<dbReference type="PANTHER" id="PTHR11533">
    <property type="entry name" value="PROTEASE M1 ZINC METALLOPROTEASE"/>
    <property type="match status" value="1"/>
</dbReference>
<keyword evidence="12" id="KW-0732">Signal</keyword>
<dbReference type="Gene3D" id="2.60.40.1730">
    <property type="entry name" value="tricorn interacting facor f3 domain"/>
    <property type="match status" value="1"/>
</dbReference>
<dbReference type="GO" id="GO:0008270">
    <property type="term" value="F:zinc ion binding"/>
    <property type="evidence" value="ECO:0007669"/>
    <property type="project" value="InterPro"/>
</dbReference>
<evidence type="ECO:0000256" key="24">
    <source>
        <dbReference type="SAM" id="MobiDB-lite"/>
    </source>
</evidence>
<dbReference type="EMBL" id="JARAKH010000008">
    <property type="protein sequence ID" value="KAK8402124.1"/>
    <property type="molecule type" value="Genomic_DNA"/>
</dbReference>
<keyword evidence="13" id="KW-0378">Hydrolase</keyword>
<feature type="site" description="Transition state stabilizer" evidence="23">
    <location>
        <position position="456"/>
    </location>
</feature>
<evidence type="ECO:0000256" key="10">
    <source>
        <dbReference type="ARBA" id="ARBA00022692"/>
    </source>
</evidence>
<evidence type="ECO:0000256" key="16">
    <source>
        <dbReference type="ARBA" id="ARBA00022989"/>
    </source>
</evidence>
<evidence type="ECO:0000256" key="18">
    <source>
        <dbReference type="ARBA" id="ARBA00023136"/>
    </source>
</evidence>
<evidence type="ECO:0000256" key="4">
    <source>
        <dbReference type="ARBA" id="ARBA00010136"/>
    </source>
</evidence>
<comment type="caution">
    <text evidence="28">The sequence shown here is derived from an EMBL/GenBank/DDBJ whole genome shotgun (WGS) entry which is preliminary data.</text>
</comment>
<feature type="domain" description="Peptidase M1 membrane alanine aminopeptidase" evidence="25">
    <location>
        <begin position="298"/>
        <end position="523"/>
    </location>
</feature>
<evidence type="ECO:0000256" key="14">
    <source>
        <dbReference type="ARBA" id="ARBA00022833"/>
    </source>
</evidence>
<feature type="region of interest" description="Disordered" evidence="24">
    <location>
        <begin position="1063"/>
        <end position="1217"/>
    </location>
</feature>
<evidence type="ECO:0000256" key="9">
    <source>
        <dbReference type="ARBA" id="ARBA00022670"/>
    </source>
</evidence>
<evidence type="ECO:0000256" key="15">
    <source>
        <dbReference type="ARBA" id="ARBA00022968"/>
    </source>
</evidence>
<keyword evidence="14 22" id="KW-0862">Zinc</keyword>
<feature type="domain" description="Aminopeptidase N-like N-terminal" evidence="27">
    <location>
        <begin position="71"/>
        <end position="263"/>
    </location>
</feature>
<evidence type="ECO:0000259" key="26">
    <source>
        <dbReference type="Pfam" id="PF11838"/>
    </source>
</evidence>
<keyword evidence="18" id="KW-0472">Membrane</keyword>
<keyword evidence="19" id="KW-1015">Disulfide bond</keyword>
<keyword evidence="20" id="KW-0325">Glycoprotein</keyword>
<name>A0AAW0UPP2_SCYPA</name>
<dbReference type="InterPro" id="IPR042097">
    <property type="entry name" value="Aminopeptidase_N-like_N_sf"/>
</dbReference>
<sequence>MLLTILFVSSLVATGLLVYYLAPDVNQTSNNYRGRGLEPAKGDATMEGNSLATHLLDERVKDMRLPTSLRPLHYLVRLQPFIRSNFSIAGYVEVEVEVVKETSVFTFHMADIITHNDTVKVVDAENRNGKGVGIVKQTYDNQRQFYHAHLQQPLTKGRRYVLSMKFTGYLNDQLHGFYRSSYKDATEKERWLAVTQFQPTDARRAFPCFDEPAMKATFEVFLARETDMSAISNMPKINTWPVEGQQGWIWDHFNTSVPMSTYLVAFLVSDFSSKEVTTQNGVSFRTWARETAINQANYSLEIGSKILTFFEDYFRIPYPLPKQDMVAIPDFAAGAMENWGLITYRETAMLYDPKVSSAYNKQWVAIVVAHELAHQWFGNLVTPEWWTDLWLNEGFASFMGYVGTNHAEPKWQMMEQFIVIDLHKVFRLDCLESSHPISIPVGHPDEINEIFDTISYSKGASIIWMMKFFLTEATFRKGLTNYLNTRVYANAEQDDLWDFLTQAAHQDLTLAKDVTVKTIMDTWTLQMGYPVVKVTRSADGTSATVTQERFLLRKDANSTDTHVYRWWVPLSYTTQATADFSKTAPSRWLSKTDSKITIQSLPDSRQWVIFNVQETGYYRVNYDENNWKLLIEHLKVDHTTIHVNNRAQLIDDALNLAQAGQLSYSLPLDLAAYLKRETSYTPWATALDNLKYIHKLFSRTGAYGALKDFMLSLLESLYKSVGFQDSPADPHIDQHKRVKMLKWACKLGNEDCVTQSVSLFKQWMMNPKSDSIISPNLKDVVYCTAIAAGKNKEWEFAWNQYLNSNVGSEKSRILKALGCSKKIWILSRYLEMAFIEASGIRKQDVVQVFESVALNDVGRDMAWTYLRDQWHNITDYMGGGLYTLPRMIKSATDGMSKELQLDELKKFQSAKKDHLRTAKRAIAQAIERTQNNIEWMNKNGPVIIQWLADNGYSSELRKPQGLDPATIGPQYKFGFRLNDRGIPRYSVAGTVNGSRSSSITRDTGCSDVISEEVMPDVDPSLCNKAKVRAYQLSPVGAVKPANSSPVGAVEPANSYPVGAVEPANSSPVGAVEPANSSPVGAVEPANSSPVGAVEPANSSPVGAVEPANSSPVGAVEPANSSPVGAVEPANSSPVGAVEPANSSPVGAVEPANSSPVSAVEPANSSPVGADEPNNSSPAGSVKPANSPVGATEPANSSPAGAAEPANSFPVDTAEPANSSPVGLSYEGLGYLQASLIHFIDYELLPFTTLATHYAPCFPAGAQPGVAPEAEEKGTVVLKIASDMVHDTMYDNKYWGKGRRRWSSSAMASGHCNGKQEFYKLHSELWTAGPRNTVDIEMKL</sequence>
<keyword evidence="17" id="KW-0482">Metalloprotease</keyword>
<keyword evidence="11 22" id="KW-0479">Metal-binding</keyword>
<feature type="active site" description="Proton acceptor" evidence="21">
    <location>
        <position position="371"/>
    </location>
</feature>
<dbReference type="InterPro" id="IPR024571">
    <property type="entry name" value="ERAP1-like_C_dom"/>
</dbReference>
<feature type="binding site" evidence="22">
    <location>
        <position position="370"/>
    </location>
    <ligand>
        <name>Zn(2+)</name>
        <dbReference type="ChEBI" id="CHEBI:29105"/>
        <note>catalytic</note>
    </ligand>
</feature>
<dbReference type="InterPro" id="IPR001930">
    <property type="entry name" value="Peptidase_M1"/>
</dbReference>
<protein>
    <recommendedName>
        <fullName evidence="6">Aminopeptidase N</fullName>
        <ecNumber evidence="5">3.4.11.2</ecNumber>
    </recommendedName>
</protein>
<dbReference type="SUPFAM" id="SSF55486">
    <property type="entry name" value="Metalloproteases ('zincins'), catalytic domain"/>
    <property type="match status" value="1"/>
</dbReference>
<dbReference type="GO" id="GO:0005615">
    <property type="term" value="C:extracellular space"/>
    <property type="evidence" value="ECO:0007669"/>
    <property type="project" value="TreeGrafter"/>
</dbReference>
<dbReference type="GO" id="GO:0005737">
    <property type="term" value="C:cytoplasm"/>
    <property type="evidence" value="ECO:0007669"/>
    <property type="project" value="TreeGrafter"/>
</dbReference>
<dbReference type="FunFam" id="2.60.40.1730:FF:000012">
    <property type="entry name" value="Aminopeptidase N"/>
    <property type="match status" value="1"/>
</dbReference>
<comment type="similarity">
    <text evidence="4">Belongs to the peptidase M1 family.</text>
</comment>
<dbReference type="Proteomes" id="UP001487740">
    <property type="component" value="Unassembled WGS sequence"/>
</dbReference>
<evidence type="ECO:0000259" key="25">
    <source>
        <dbReference type="Pfam" id="PF01433"/>
    </source>
</evidence>
<dbReference type="FunFam" id="1.10.390.10:FF:000016">
    <property type="entry name" value="Glutamyl aminopeptidase"/>
    <property type="match status" value="1"/>
</dbReference>
<keyword evidence="8" id="KW-0336">GPI-anchor</keyword>
<evidence type="ECO:0000256" key="22">
    <source>
        <dbReference type="PIRSR" id="PIRSR634016-3"/>
    </source>
</evidence>
<evidence type="ECO:0000256" key="11">
    <source>
        <dbReference type="ARBA" id="ARBA00022723"/>
    </source>
</evidence>
<dbReference type="Pfam" id="PF01433">
    <property type="entry name" value="Peptidase_M1"/>
    <property type="match status" value="1"/>
</dbReference>
<evidence type="ECO:0000256" key="6">
    <source>
        <dbReference type="ARBA" id="ARBA00015611"/>
    </source>
</evidence>
<accession>A0AAW0UPP2</accession>
<dbReference type="GO" id="GO:0070006">
    <property type="term" value="F:metalloaminopeptidase activity"/>
    <property type="evidence" value="ECO:0007669"/>
    <property type="project" value="TreeGrafter"/>
</dbReference>
<dbReference type="GO" id="GO:0016285">
    <property type="term" value="F:alanyl aminopeptidase activity"/>
    <property type="evidence" value="ECO:0007669"/>
    <property type="project" value="UniProtKB-EC"/>
</dbReference>
<dbReference type="EC" id="3.4.11.2" evidence="5"/>
<feature type="binding site" evidence="22">
    <location>
        <position position="393"/>
    </location>
    <ligand>
        <name>Zn(2+)</name>
        <dbReference type="ChEBI" id="CHEBI:29105"/>
        <note>catalytic</note>
    </ligand>
</feature>
<organism evidence="28 29">
    <name type="scientific">Scylla paramamosain</name>
    <name type="common">Mud crab</name>
    <dbReference type="NCBI Taxonomy" id="85552"/>
    <lineage>
        <taxon>Eukaryota</taxon>
        <taxon>Metazoa</taxon>
        <taxon>Ecdysozoa</taxon>
        <taxon>Arthropoda</taxon>
        <taxon>Crustacea</taxon>
        <taxon>Multicrustacea</taxon>
        <taxon>Malacostraca</taxon>
        <taxon>Eumalacostraca</taxon>
        <taxon>Eucarida</taxon>
        <taxon>Decapoda</taxon>
        <taxon>Pleocyemata</taxon>
        <taxon>Brachyura</taxon>
        <taxon>Eubrachyura</taxon>
        <taxon>Portunoidea</taxon>
        <taxon>Portunidae</taxon>
        <taxon>Portuninae</taxon>
        <taxon>Scylla</taxon>
    </lineage>
</organism>
<evidence type="ECO:0000256" key="20">
    <source>
        <dbReference type="ARBA" id="ARBA00023180"/>
    </source>
</evidence>
<evidence type="ECO:0000256" key="3">
    <source>
        <dbReference type="ARBA" id="ARBA00004609"/>
    </source>
</evidence>
<dbReference type="InterPro" id="IPR050344">
    <property type="entry name" value="Peptidase_M1_aminopeptidases"/>
</dbReference>
<comment type="subcellular location">
    <subcellularLocation>
        <location evidence="3">Cell membrane</location>
        <topology evidence="3">Lipid-anchor</topology>
        <topology evidence="3">GPI-anchor</topology>
    </subcellularLocation>
    <subcellularLocation>
        <location evidence="2">Membrane</location>
        <topology evidence="2">Single-pass type II membrane protein</topology>
    </subcellularLocation>
</comment>
<feature type="domain" description="ERAP1-like C-terminal" evidence="26">
    <location>
        <begin position="607"/>
        <end position="930"/>
    </location>
</feature>
<keyword evidence="7" id="KW-1003">Cell membrane</keyword>
<evidence type="ECO:0000256" key="7">
    <source>
        <dbReference type="ARBA" id="ARBA00022475"/>
    </source>
</evidence>
<evidence type="ECO:0000256" key="2">
    <source>
        <dbReference type="ARBA" id="ARBA00004606"/>
    </source>
</evidence>
<dbReference type="InterPro" id="IPR027268">
    <property type="entry name" value="Peptidase_M4/M1_CTD_sf"/>
</dbReference>
<evidence type="ECO:0000256" key="1">
    <source>
        <dbReference type="ARBA" id="ARBA00000098"/>
    </source>
</evidence>
<dbReference type="GO" id="GO:0042277">
    <property type="term" value="F:peptide binding"/>
    <property type="evidence" value="ECO:0007669"/>
    <property type="project" value="TreeGrafter"/>
</dbReference>
<keyword evidence="8" id="KW-0449">Lipoprotein</keyword>
<dbReference type="SUPFAM" id="SSF63737">
    <property type="entry name" value="Leukotriene A4 hydrolase N-terminal domain"/>
    <property type="match status" value="1"/>
</dbReference>
<evidence type="ECO:0000313" key="28">
    <source>
        <dbReference type="EMBL" id="KAK8402124.1"/>
    </source>
</evidence>
<dbReference type="InterPro" id="IPR045357">
    <property type="entry name" value="Aminopeptidase_N-like_N"/>
</dbReference>
<dbReference type="InterPro" id="IPR034016">
    <property type="entry name" value="M1_APN-typ"/>
</dbReference>
<dbReference type="Gene3D" id="1.10.390.10">
    <property type="entry name" value="Neutral Protease Domain 2"/>
    <property type="match status" value="1"/>
</dbReference>
<comment type="catalytic activity">
    <reaction evidence="1">
        <text>Release of an N-terminal amino acid, Xaa-|-Yaa- from a peptide, amide or arylamide. Xaa is preferably Ala, but may be most amino acids including Pro (slow action). When a terminal hydrophobic residue is followed by a prolyl residue, the two may be released as an intact Xaa-Pro dipeptide.</text>
        <dbReference type="EC" id="3.4.11.2"/>
    </reaction>
</comment>
<dbReference type="Gene3D" id="2.60.40.1910">
    <property type="match status" value="1"/>
</dbReference>
<evidence type="ECO:0000313" key="29">
    <source>
        <dbReference type="Proteomes" id="UP001487740"/>
    </source>
</evidence>
<feature type="binding site" evidence="22">
    <location>
        <position position="374"/>
    </location>
    <ligand>
        <name>Zn(2+)</name>
        <dbReference type="ChEBI" id="CHEBI:29105"/>
        <note>catalytic</note>
    </ligand>
</feature>
<dbReference type="InterPro" id="IPR014782">
    <property type="entry name" value="Peptidase_M1_dom"/>
</dbReference>
<dbReference type="Pfam" id="PF11838">
    <property type="entry name" value="ERAP1_C"/>
    <property type="match status" value="1"/>
</dbReference>
<evidence type="ECO:0000256" key="17">
    <source>
        <dbReference type="ARBA" id="ARBA00023049"/>
    </source>
</evidence>
<evidence type="ECO:0000256" key="13">
    <source>
        <dbReference type="ARBA" id="ARBA00022801"/>
    </source>
</evidence>
<evidence type="ECO:0000256" key="23">
    <source>
        <dbReference type="PIRSR" id="PIRSR634016-4"/>
    </source>
</evidence>
<evidence type="ECO:0000256" key="21">
    <source>
        <dbReference type="PIRSR" id="PIRSR634016-1"/>
    </source>
</evidence>
<keyword evidence="29" id="KW-1185">Reference proteome</keyword>
<dbReference type="FunFam" id="2.60.40.1910:FF:000008">
    <property type="entry name" value="Aminopeptidase"/>
    <property type="match status" value="1"/>
</dbReference>
<evidence type="ECO:0000256" key="8">
    <source>
        <dbReference type="ARBA" id="ARBA00022622"/>
    </source>
</evidence>
<keyword evidence="15" id="KW-0735">Signal-anchor</keyword>
<reference evidence="28 29" key="1">
    <citation type="submission" date="2023-03" db="EMBL/GenBank/DDBJ databases">
        <title>High-quality genome of Scylla paramamosain provides insights in environmental adaptation.</title>
        <authorList>
            <person name="Zhang L."/>
        </authorList>
    </citation>
    <scope>NUCLEOTIDE SEQUENCE [LARGE SCALE GENOMIC DNA]</scope>
    <source>
        <strain evidence="28">LZ_2023a</strain>
        <tissue evidence="28">Muscle</tissue>
    </source>
</reference>
<evidence type="ECO:0000256" key="12">
    <source>
        <dbReference type="ARBA" id="ARBA00022729"/>
    </source>
</evidence>
<dbReference type="Gene3D" id="1.25.50.20">
    <property type="match status" value="1"/>
</dbReference>
<evidence type="ECO:0000259" key="27">
    <source>
        <dbReference type="Pfam" id="PF17900"/>
    </source>
</evidence>